<dbReference type="InterPro" id="IPR012341">
    <property type="entry name" value="6hp_glycosidase-like_sf"/>
</dbReference>
<dbReference type="PRINTS" id="PR00744">
    <property type="entry name" value="GLHYDRLASE37"/>
</dbReference>
<dbReference type="EC" id="3.2.1.28" evidence="2 6"/>
<keyword evidence="4 6" id="KW-0378">Hydrolase</keyword>
<feature type="chain" id="PRO_5036975522" description="Trehalase" evidence="7">
    <location>
        <begin position="24"/>
        <end position="623"/>
    </location>
</feature>
<evidence type="ECO:0000256" key="1">
    <source>
        <dbReference type="ARBA" id="ARBA00005615"/>
    </source>
</evidence>
<evidence type="ECO:0000256" key="2">
    <source>
        <dbReference type="ARBA" id="ARBA00012757"/>
    </source>
</evidence>
<accession>A0A914WVA6</accession>
<dbReference type="PANTHER" id="PTHR23403:SF5">
    <property type="entry name" value="TREHALASE"/>
    <property type="match status" value="1"/>
</dbReference>
<dbReference type="Proteomes" id="UP000887566">
    <property type="component" value="Unplaced"/>
</dbReference>
<dbReference type="SUPFAM" id="SSF48208">
    <property type="entry name" value="Six-hairpin glycosidases"/>
    <property type="match status" value="1"/>
</dbReference>
<evidence type="ECO:0000256" key="7">
    <source>
        <dbReference type="SAM" id="SignalP"/>
    </source>
</evidence>
<evidence type="ECO:0000256" key="3">
    <source>
        <dbReference type="ARBA" id="ARBA00019905"/>
    </source>
</evidence>
<dbReference type="PROSITE" id="PS00927">
    <property type="entry name" value="TREHALASE_1"/>
    <property type="match status" value="1"/>
</dbReference>
<evidence type="ECO:0000313" key="8">
    <source>
        <dbReference type="Proteomes" id="UP000887566"/>
    </source>
</evidence>
<evidence type="ECO:0000256" key="5">
    <source>
        <dbReference type="ARBA" id="ARBA00023295"/>
    </source>
</evidence>
<dbReference type="Gene3D" id="1.50.10.10">
    <property type="match status" value="1"/>
</dbReference>
<dbReference type="AlphaFoldDB" id="A0A914WVA6"/>
<evidence type="ECO:0000256" key="4">
    <source>
        <dbReference type="ARBA" id="ARBA00022801"/>
    </source>
</evidence>
<comment type="catalytic activity">
    <reaction evidence="6">
        <text>alpha,alpha-trehalose + H2O = alpha-D-glucose + beta-D-glucose</text>
        <dbReference type="Rhea" id="RHEA:32675"/>
        <dbReference type="ChEBI" id="CHEBI:15377"/>
        <dbReference type="ChEBI" id="CHEBI:15903"/>
        <dbReference type="ChEBI" id="CHEBI:16551"/>
        <dbReference type="ChEBI" id="CHEBI:17925"/>
        <dbReference type="EC" id="3.2.1.28"/>
    </reaction>
</comment>
<evidence type="ECO:0000313" key="9">
    <source>
        <dbReference type="WBParaSite" id="PSAMB.scaffold5529size11481.g26786.t1"/>
    </source>
</evidence>
<dbReference type="PROSITE" id="PS00928">
    <property type="entry name" value="TREHALASE_2"/>
    <property type="match status" value="1"/>
</dbReference>
<dbReference type="InterPro" id="IPR018232">
    <property type="entry name" value="Glyco_hydro_37_CS"/>
</dbReference>
<dbReference type="GO" id="GO:0004555">
    <property type="term" value="F:alpha,alpha-trehalase activity"/>
    <property type="evidence" value="ECO:0007669"/>
    <property type="project" value="UniProtKB-EC"/>
</dbReference>
<evidence type="ECO:0000256" key="6">
    <source>
        <dbReference type="RuleBase" id="RU361180"/>
    </source>
</evidence>
<dbReference type="InterPro" id="IPR008928">
    <property type="entry name" value="6-hairpin_glycosidase_sf"/>
</dbReference>
<proteinExistence type="inferred from homology"/>
<dbReference type="PANTHER" id="PTHR23403">
    <property type="entry name" value="TREHALASE"/>
    <property type="match status" value="1"/>
</dbReference>
<reference evidence="9" key="1">
    <citation type="submission" date="2022-11" db="UniProtKB">
        <authorList>
            <consortium name="WormBaseParasite"/>
        </authorList>
    </citation>
    <scope>IDENTIFICATION</scope>
</reference>
<organism evidence="8 9">
    <name type="scientific">Plectus sambesii</name>
    <dbReference type="NCBI Taxonomy" id="2011161"/>
    <lineage>
        <taxon>Eukaryota</taxon>
        <taxon>Metazoa</taxon>
        <taxon>Ecdysozoa</taxon>
        <taxon>Nematoda</taxon>
        <taxon>Chromadorea</taxon>
        <taxon>Plectida</taxon>
        <taxon>Plectina</taxon>
        <taxon>Plectoidea</taxon>
        <taxon>Plectidae</taxon>
        <taxon>Plectus</taxon>
    </lineage>
</organism>
<keyword evidence="8" id="KW-1185">Reference proteome</keyword>
<name>A0A914WVA6_9BILA</name>
<sequence>MCSPRVLIFIFFHILAAVFLISADLSEVHVCDASNSNNSYIYCSGRLLDAVNNLSLFDDSKEFVDMPLVYSPNETIMAFDQQFPPNEPITDKAKLQTFLDDYFRPPGSELQNCTPTDWIPYPPKLTAIVDPDLRAWALELNAIWKDLCRQIDTRIRDDHEKYSLIYVPEPFIVPGGRFREFYYWDAYWIIKGLLASNMTSTTRSMITNLVNMVDRFGFVPNGGRVYYLQRSQPPLLAAMVYEYYEKTKDKDFIIKVLPTLLKEFNFWQTSRTVNVTLANSNGNGTYTVYRYATPSTVPRPEAYQQDKQNAQSMDEQQQRSFYQNMASAAESGWDFSSRWFADKFTLQKIETTQIIPIDLNAFMCWNMDILQYLSEQMGDTEQSNNFLQLRATFRLTLNAVFYNATKGAWFDYNMRTGMQNVEFYPHMAVPLFTGCYQSLNQWKAIRVFQYMTDGHYPIHMDLDVGAFAYPGGVPTSLVNNTGEQWDFPNGWSPLNHMVIEGLRKSSNPDMQDQAFRIAEKWIQGNYRVFDATKHMYEKYNVIGTVPEPGAGGEYEVQQGFGWTNGVILDLLVTYGDRLRLSDATSAATTAAQSQPGSAATTRPICALLVFSMTLLFRSYLCIR</sequence>
<dbReference type="WBParaSite" id="PSAMB.scaffold5529size11481.g26786.t1">
    <property type="protein sequence ID" value="PSAMB.scaffold5529size11481.g26786.t1"/>
    <property type="gene ID" value="PSAMB.scaffold5529size11481.g26786"/>
</dbReference>
<dbReference type="GO" id="GO:0005993">
    <property type="term" value="P:trehalose catabolic process"/>
    <property type="evidence" value="ECO:0007669"/>
    <property type="project" value="TreeGrafter"/>
</dbReference>
<dbReference type="InterPro" id="IPR001661">
    <property type="entry name" value="Glyco_hydro_37"/>
</dbReference>
<comment type="similarity">
    <text evidence="1 6">Belongs to the glycosyl hydrolase 37 family.</text>
</comment>
<dbReference type="Pfam" id="PF01204">
    <property type="entry name" value="Trehalase"/>
    <property type="match status" value="1"/>
</dbReference>
<protein>
    <recommendedName>
        <fullName evidence="3 6">Trehalase</fullName>
        <ecNumber evidence="2 6">3.2.1.28</ecNumber>
    </recommendedName>
    <alternativeName>
        <fullName evidence="6">Alpha-trehalose glucohydrolase</fullName>
    </alternativeName>
</protein>
<feature type="signal peptide" evidence="7">
    <location>
        <begin position="1"/>
        <end position="23"/>
    </location>
</feature>
<keyword evidence="7" id="KW-0732">Signal</keyword>
<keyword evidence="5 6" id="KW-0326">Glycosidase</keyword>